<sequence length="107" mass="11811">MPPTLKVDAVVLVQQDPQSLQIRLGDGSQLNGKLDGQARQSLSGNAMVRAHLEAGKLLISIQYQDDTRLDQAWTLSPDGKQMTVTGDWKVPTLDQPVSFRRTYVGLH</sequence>
<dbReference type="Proteomes" id="UP000291822">
    <property type="component" value="Unassembled WGS sequence"/>
</dbReference>
<keyword evidence="2" id="KW-1185">Reference proteome</keyword>
<gene>
    <name evidence="1" type="ORF">EZM97_11105</name>
</gene>
<dbReference type="EMBL" id="SJTG01000002">
    <property type="protein sequence ID" value="TCI09510.1"/>
    <property type="molecule type" value="Genomic_DNA"/>
</dbReference>
<organism evidence="1 2">
    <name type="scientific">Dyella soli</name>
    <dbReference type="NCBI Taxonomy" id="522319"/>
    <lineage>
        <taxon>Bacteria</taxon>
        <taxon>Pseudomonadati</taxon>
        <taxon>Pseudomonadota</taxon>
        <taxon>Gammaproteobacteria</taxon>
        <taxon>Lysobacterales</taxon>
        <taxon>Rhodanobacteraceae</taxon>
        <taxon>Dyella</taxon>
    </lineage>
</organism>
<comment type="caution">
    <text evidence="1">The sequence shown here is derived from an EMBL/GenBank/DDBJ whole genome shotgun (WGS) entry which is preliminary data.</text>
</comment>
<evidence type="ECO:0000313" key="1">
    <source>
        <dbReference type="EMBL" id="TCI09510.1"/>
    </source>
</evidence>
<proteinExistence type="predicted"/>
<evidence type="ECO:0000313" key="2">
    <source>
        <dbReference type="Proteomes" id="UP000291822"/>
    </source>
</evidence>
<protein>
    <submittedName>
        <fullName evidence="1">Uncharacterized protein</fullName>
    </submittedName>
</protein>
<name>A0A4R0YTD3_9GAMM</name>
<accession>A0A4R0YTD3</accession>
<dbReference type="AlphaFoldDB" id="A0A4R0YTD3"/>
<reference evidence="1 2" key="1">
    <citation type="submission" date="2019-02" db="EMBL/GenBank/DDBJ databases">
        <title>Dyella amyloliquefaciens sp. nov., isolated from forest soil.</title>
        <authorList>
            <person name="Gao Z.-H."/>
            <person name="Qiu L.-H."/>
        </authorList>
    </citation>
    <scope>NUCLEOTIDE SEQUENCE [LARGE SCALE GENOMIC DNA]</scope>
    <source>
        <strain evidence="1 2">KACC 12747</strain>
    </source>
</reference>